<keyword evidence="2" id="KW-1185">Reference proteome</keyword>
<name>A0ACB9GLV4_9ASTR</name>
<comment type="caution">
    <text evidence="1">The sequence shown here is derived from an EMBL/GenBank/DDBJ whole genome shotgun (WGS) entry which is preliminary data.</text>
</comment>
<reference evidence="2" key="1">
    <citation type="journal article" date="2022" name="Mol. Ecol. Resour.">
        <title>The genomes of chicory, endive, great burdock and yacon provide insights into Asteraceae palaeo-polyploidization history and plant inulin production.</title>
        <authorList>
            <person name="Fan W."/>
            <person name="Wang S."/>
            <person name="Wang H."/>
            <person name="Wang A."/>
            <person name="Jiang F."/>
            <person name="Liu H."/>
            <person name="Zhao H."/>
            <person name="Xu D."/>
            <person name="Zhang Y."/>
        </authorList>
    </citation>
    <scope>NUCLEOTIDE SEQUENCE [LARGE SCALE GENOMIC DNA]</scope>
    <source>
        <strain evidence="2">cv. Yunnan</strain>
    </source>
</reference>
<dbReference type="EMBL" id="CM042031">
    <property type="protein sequence ID" value="KAI3783717.1"/>
    <property type="molecule type" value="Genomic_DNA"/>
</dbReference>
<sequence length="254" mass="28616">MANAGQGESKQPAPKHDSKQPPPKQELQSQPVMEQLSAVQYCVNSPPPSWKDAVLLGFQHYILTLGTTVLIPTMAVSQMGGDNVCTNDERHTRCSCHLLCFPDDYLISWLVEKHCQVKYLSPISVVPLVTFTGLGLYHLAFPMYIPRYVTFKKPVFDRYAVLFSVSITWVCAAILTWSGAYAKSTNTCRTDCSGLMNGAPWCDGDPFLIFRYRTVHQLLLYRYVIDHIVLPTAGYMFLNHFNGVPQLLMLVKFS</sequence>
<evidence type="ECO:0000313" key="2">
    <source>
        <dbReference type="Proteomes" id="UP001056120"/>
    </source>
</evidence>
<proteinExistence type="predicted"/>
<dbReference type="Proteomes" id="UP001056120">
    <property type="component" value="Linkage Group LG14"/>
</dbReference>
<protein>
    <submittedName>
        <fullName evidence="1">Uncharacterized protein</fullName>
    </submittedName>
</protein>
<evidence type="ECO:0000313" key="1">
    <source>
        <dbReference type="EMBL" id="KAI3783717.1"/>
    </source>
</evidence>
<organism evidence="1 2">
    <name type="scientific">Smallanthus sonchifolius</name>
    <dbReference type="NCBI Taxonomy" id="185202"/>
    <lineage>
        <taxon>Eukaryota</taxon>
        <taxon>Viridiplantae</taxon>
        <taxon>Streptophyta</taxon>
        <taxon>Embryophyta</taxon>
        <taxon>Tracheophyta</taxon>
        <taxon>Spermatophyta</taxon>
        <taxon>Magnoliopsida</taxon>
        <taxon>eudicotyledons</taxon>
        <taxon>Gunneridae</taxon>
        <taxon>Pentapetalae</taxon>
        <taxon>asterids</taxon>
        <taxon>campanulids</taxon>
        <taxon>Asterales</taxon>
        <taxon>Asteraceae</taxon>
        <taxon>Asteroideae</taxon>
        <taxon>Heliantheae alliance</taxon>
        <taxon>Millerieae</taxon>
        <taxon>Smallanthus</taxon>
    </lineage>
</organism>
<gene>
    <name evidence="1" type="ORF">L1987_42803</name>
</gene>
<accession>A0ACB9GLV4</accession>
<reference evidence="1 2" key="2">
    <citation type="journal article" date="2022" name="Mol. Ecol. Resour.">
        <title>The genomes of chicory, endive, great burdock and yacon provide insights into Asteraceae paleo-polyploidization history and plant inulin production.</title>
        <authorList>
            <person name="Fan W."/>
            <person name="Wang S."/>
            <person name="Wang H."/>
            <person name="Wang A."/>
            <person name="Jiang F."/>
            <person name="Liu H."/>
            <person name="Zhao H."/>
            <person name="Xu D."/>
            <person name="Zhang Y."/>
        </authorList>
    </citation>
    <scope>NUCLEOTIDE SEQUENCE [LARGE SCALE GENOMIC DNA]</scope>
    <source>
        <strain evidence="2">cv. Yunnan</strain>
        <tissue evidence="1">Leaves</tissue>
    </source>
</reference>